<evidence type="ECO:0000313" key="3">
    <source>
        <dbReference type="Proteomes" id="UP000242180"/>
    </source>
</evidence>
<protein>
    <submittedName>
        <fullName evidence="2">Uncharacterized protein</fullName>
    </submittedName>
</protein>
<dbReference type="InParanoid" id="A0A1X2H1M4"/>
<evidence type="ECO:0000313" key="2">
    <source>
        <dbReference type="EMBL" id="ORY90556.1"/>
    </source>
</evidence>
<reference evidence="2 3" key="1">
    <citation type="submission" date="2016-07" db="EMBL/GenBank/DDBJ databases">
        <title>Pervasive Adenine N6-methylation of Active Genes in Fungi.</title>
        <authorList>
            <consortium name="DOE Joint Genome Institute"/>
            <person name="Mondo S.J."/>
            <person name="Dannebaum R.O."/>
            <person name="Kuo R.C."/>
            <person name="Labutti K."/>
            <person name="Haridas S."/>
            <person name="Kuo A."/>
            <person name="Salamov A."/>
            <person name="Ahrendt S.R."/>
            <person name="Lipzen A."/>
            <person name="Sullivan W."/>
            <person name="Andreopoulos W.B."/>
            <person name="Clum A."/>
            <person name="Lindquist E."/>
            <person name="Daum C."/>
            <person name="Ramamoorthy G.K."/>
            <person name="Gryganskyi A."/>
            <person name="Culley D."/>
            <person name="Magnuson J.K."/>
            <person name="James T.Y."/>
            <person name="O'Malley M.A."/>
            <person name="Stajich J.E."/>
            <person name="Spatafora J.W."/>
            <person name="Visel A."/>
            <person name="Grigoriev I.V."/>
        </authorList>
    </citation>
    <scope>NUCLEOTIDE SEQUENCE [LARGE SCALE GENOMIC DNA]</scope>
    <source>
        <strain evidence="2 3">NRRL 2496</strain>
    </source>
</reference>
<keyword evidence="3" id="KW-1185">Reference proteome</keyword>
<feature type="non-terminal residue" evidence="2">
    <location>
        <position position="1"/>
    </location>
</feature>
<dbReference type="OMA" id="EATTINR"/>
<accession>A0A1X2H1M4</accession>
<feature type="region of interest" description="Disordered" evidence="1">
    <location>
        <begin position="209"/>
        <end position="309"/>
    </location>
</feature>
<dbReference type="EMBL" id="MCGN01000012">
    <property type="protein sequence ID" value="ORY90556.1"/>
    <property type="molecule type" value="Genomic_DNA"/>
</dbReference>
<gene>
    <name evidence="2" type="ORF">BCR43DRAFT_424327</name>
</gene>
<evidence type="ECO:0000256" key="1">
    <source>
        <dbReference type="SAM" id="MobiDB-lite"/>
    </source>
</evidence>
<proteinExistence type="predicted"/>
<name>A0A1X2H1M4_SYNRA</name>
<organism evidence="2 3">
    <name type="scientific">Syncephalastrum racemosum</name>
    <name type="common">Filamentous fungus</name>
    <dbReference type="NCBI Taxonomy" id="13706"/>
    <lineage>
        <taxon>Eukaryota</taxon>
        <taxon>Fungi</taxon>
        <taxon>Fungi incertae sedis</taxon>
        <taxon>Mucoromycota</taxon>
        <taxon>Mucoromycotina</taxon>
        <taxon>Mucoromycetes</taxon>
        <taxon>Mucorales</taxon>
        <taxon>Syncephalastraceae</taxon>
        <taxon>Syncephalastrum</taxon>
    </lineage>
</organism>
<dbReference type="Proteomes" id="UP000242180">
    <property type="component" value="Unassembled WGS sequence"/>
</dbReference>
<dbReference type="SUPFAM" id="SSF56672">
    <property type="entry name" value="DNA/RNA polymerases"/>
    <property type="match status" value="1"/>
</dbReference>
<sequence>QIQQLADQIAQQQQLLQQLLAAQPAPVPSPATGPLHDLPLRPHYDWHPSEQLQQLMPTLGHPVFGNALAPEERRELIERYPPVAGLNYSPPATLPEAAKHFNTGHKREDHALQDVQYASSAILRPLDVLGHILLQVLPPEQLARVFAVLHDARTLTLHVGGLANTLRNHLALRAVNPSFASDFSRQLEPRQFTMRVEDFRDALTSHATMRKAIDEARPRPPQPARRGPPAPQPSFFRGVPPLGGGGQPVSNWPPQPRQQHRQAQNRNAPRRPHPGRPSNNPYRQGLIFQQDPPLSHRSFDTRPATPDQRRLLRQEVADLLLKRAIEPADPSPGFTSPMFVIPKRSGGHRPVFNLKTLNTYLTAPHFRMETLQQVVTMLQPHDFLTSIDLSD</sequence>
<feature type="non-terminal residue" evidence="2">
    <location>
        <position position="391"/>
    </location>
</feature>
<comment type="caution">
    <text evidence="2">The sequence shown here is derived from an EMBL/GenBank/DDBJ whole genome shotgun (WGS) entry which is preliminary data.</text>
</comment>
<dbReference type="Gene3D" id="3.10.10.10">
    <property type="entry name" value="HIV Type 1 Reverse Transcriptase, subunit A, domain 1"/>
    <property type="match status" value="1"/>
</dbReference>
<feature type="compositionally biased region" description="Pro residues" evidence="1">
    <location>
        <begin position="219"/>
        <end position="232"/>
    </location>
</feature>
<dbReference type="InterPro" id="IPR043502">
    <property type="entry name" value="DNA/RNA_pol_sf"/>
</dbReference>
<dbReference type="OrthoDB" id="2286148at2759"/>
<dbReference type="AlphaFoldDB" id="A0A1X2H1M4"/>
<dbReference type="STRING" id="13706.A0A1X2H1M4"/>